<sequence length="518" mass="57428">MKKNNIYRTVTACTFASAVLFSIPSCTDGFHEANRPGTGASAEDLNRDNYMTSSFIVQMENEAFPEQENTYQMNQDLIGNYLSRYMTYANNGFAEKNFARLNAPNGWVRYPFKDSMPKTVSAFKEIARVTNGQGLNYAWALILRAQSFMRLTDMYGPIPIGADPNDGNAYSSQEDVYKSLIADLNKATGIISPLVAANPDLTVSAEHDKVYQGKFAKWLKYANSLKLRIAIRIRFVAPALAKQLGEQAVQDGVITSNEDNCTIAYTPNGQYKTSVEWGDSRACADLECYLAGYNDPRLAKFFKPTEEAGPRAIIGCRAAAKIGNKTTADKAYSAANINQNSEGVWLTASEMAFCRAEGVLAGWSNMGGTAQSLYEEGVRLSFEQWGAGDATSYLADNTSTEADYVDPISEYGGNVSAVSNITIKWDDAATDDQKLERLATQKWIAMFPNGQEGWCEIRRTGYPKVFPLAQPTDYSIQVANRIPFDIDEATNNKDNYLKAVQLLNGADDYATKMWWQRR</sequence>
<reference evidence="1 2" key="1">
    <citation type="submission" date="2018-06" db="EMBL/GenBank/DDBJ databases">
        <authorList>
            <consortium name="Pathogen Informatics"/>
            <person name="Doyle S."/>
        </authorList>
    </citation>
    <scope>NUCLEOTIDE SEQUENCE [LARGE SCALE GENOMIC DNA]</scope>
    <source>
        <strain evidence="1 2">NCTC13067</strain>
    </source>
</reference>
<dbReference type="SUPFAM" id="SSF48452">
    <property type="entry name" value="TPR-like"/>
    <property type="match status" value="1"/>
</dbReference>
<dbReference type="AlphaFoldDB" id="A0A379E4H4"/>
<organism evidence="1 2">
    <name type="scientific">Prevotella denticola</name>
    <dbReference type="NCBI Taxonomy" id="28129"/>
    <lineage>
        <taxon>Bacteria</taxon>
        <taxon>Pseudomonadati</taxon>
        <taxon>Bacteroidota</taxon>
        <taxon>Bacteroidia</taxon>
        <taxon>Bacteroidales</taxon>
        <taxon>Prevotellaceae</taxon>
        <taxon>Prevotella</taxon>
    </lineage>
</organism>
<protein>
    <submittedName>
        <fullName evidence="1">Susd and RagB outer membrane lipoprotein</fullName>
    </submittedName>
</protein>
<evidence type="ECO:0000313" key="1">
    <source>
        <dbReference type="EMBL" id="SUB87459.1"/>
    </source>
</evidence>
<dbReference type="InterPro" id="IPR011990">
    <property type="entry name" value="TPR-like_helical_dom_sf"/>
</dbReference>
<dbReference type="Pfam" id="PF12741">
    <property type="entry name" value="SusD-like"/>
    <property type="match status" value="1"/>
</dbReference>
<evidence type="ECO:0000313" key="2">
    <source>
        <dbReference type="Proteomes" id="UP000255469"/>
    </source>
</evidence>
<name>A0A379E4H4_9BACT</name>
<keyword evidence="1" id="KW-0449">Lipoprotein</keyword>
<dbReference type="InterPro" id="IPR024302">
    <property type="entry name" value="SusD-like"/>
</dbReference>
<proteinExistence type="predicted"/>
<dbReference type="RefSeq" id="WP_025067784.1">
    <property type="nucleotide sequence ID" value="NZ_CAUVPN010000002.1"/>
</dbReference>
<dbReference type="Gene3D" id="1.25.40.390">
    <property type="match status" value="1"/>
</dbReference>
<gene>
    <name evidence="1" type="ORF">NCTC13067_01127</name>
</gene>
<dbReference type="Proteomes" id="UP000255469">
    <property type="component" value="Unassembled WGS sequence"/>
</dbReference>
<accession>A0A379E4H4</accession>
<dbReference type="EMBL" id="UGTM01000001">
    <property type="protein sequence ID" value="SUB87459.1"/>
    <property type="molecule type" value="Genomic_DNA"/>
</dbReference>